<dbReference type="PANTHER" id="PTHR33099">
    <property type="entry name" value="FE2OG DIOXYGENASE DOMAIN-CONTAINING PROTEIN"/>
    <property type="match status" value="1"/>
</dbReference>
<dbReference type="STRING" id="60172.A0A1V6QCD0"/>
<accession>A0A1V6QCD0</accession>
<keyword evidence="4" id="KW-1185">Reference proteome</keyword>
<gene>
    <name evidence="3" type="ORF">PENSOL_c084G03942</name>
</gene>
<dbReference type="Proteomes" id="UP000191612">
    <property type="component" value="Unassembled WGS sequence"/>
</dbReference>
<comment type="caution">
    <text evidence="3">The sequence shown here is derived from an EMBL/GenBank/DDBJ whole genome shotgun (WGS) entry which is preliminary data.</text>
</comment>
<evidence type="ECO:0000313" key="4">
    <source>
        <dbReference type="Proteomes" id="UP000191612"/>
    </source>
</evidence>
<dbReference type="InterPro" id="IPR044862">
    <property type="entry name" value="Pro_4_hyd_alph_FE2OG_OXY"/>
</dbReference>
<dbReference type="Gene3D" id="2.60.120.620">
    <property type="entry name" value="q2cbj1_9rhob like domain"/>
    <property type="match status" value="1"/>
</dbReference>
<dbReference type="AlphaFoldDB" id="A0A1V6QCD0"/>
<feature type="compositionally biased region" description="Basic and acidic residues" evidence="1">
    <location>
        <begin position="383"/>
        <end position="429"/>
    </location>
</feature>
<reference evidence="4" key="1">
    <citation type="journal article" date="2017" name="Nat. Microbiol.">
        <title>Global analysis of biosynthetic gene clusters reveals vast potential of secondary metabolite production in Penicillium species.</title>
        <authorList>
            <person name="Nielsen J.C."/>
            <person name="Grijseels S."/>
            <person name="Prigent S."/>
            <person name="Ji B."/>
            <person name="Dainat J."/>
            <person name="Nielsen K.F."/>
            <person name="Frisvad J.C."/>
            <person name="Workman M."/>
            <person name="Nielsen J."/>
        </authorList>
    </citation>
    <scope>NUCLEOTIDE SEQUENCE [LARGE SCALE GENOMIC DNA]</scope>
    <source>
        <strain evidence="4">IBT 29525</strain>
    </source>
</reference>
<evidence type="ECO:0000313" key="3">
    <source>
        <dbReference type="EMBL" id="OQD86871.1"/>
    </source>
</evidence>
<evidence type="ECO:0000259" key="2">
    <source>
        <dbReference type="PROSITE" id="PS51471"/>
    </source>
</evidence>
<dbReference type="PANTHER" id="PTHR33099:SF14">
    <property type="entry name" value="PROLYL 4-HYDROXYLASE ALPHA SUBUNIT FE(2+) 2OG DIOXYGENASE DOMAIN-CONTAINING PROTEIN"/>
    <property type="match status" value="1"/>
</dbReference>
<sequence length="516" mass="56454">MASSIGSVSGEGTQSTSPSLTSLAFKEVCRQLEAFVVGKKASASFVCGGLIPIDTKAVAGSTSSQPISVSPPVRICWYTDGDNISRVLTLPLDSNADSKSASDNLHRLVVGCDPASFGRGQEDVIDPRYRKARKLEPRHFFTSFHPSDFGILQNVEQILLPNFNTLSQNSLPFRKLSAELYKLNVYSGPSGLFRQHVDTPRSQSQIGSLVVCLPSPFKGGNLIVQHEGKQVTFDWSHQSASAIQWAAFYSDCEHEIETVTEGERITLTYNLYVTEPVGGSILPSLIVDPKSLSLHSFLKELVVEPGFMKEGGAFGFYCSHAYPHTSDEAPMLLPRALKGADLVLYSVFKSLGIQINVVPVIMEDDYKGDEDEEDECEEDDSEQSGKEQVAPEKEQGASEKDQGASEKDQGVSEKEQGASEKEQSASEKVRVGDKLHAYVATDMMTEEGKSSLQALDWAWPGKHRPEVTWIGSSTHQKMALSHIAYGNEPSQSTVYSYAAMIAEIPPFLERQDLIDA</sequence>
<feature type="region of interest" description="Disordered" evidence="1">
    <location>
        <begin position="367"/>
        <end position="429"/>
    </location>
</feature>
<name>A0A1V6QCD0_9EURO</name>
<dbReference type="EMBL" id="MDYO01000084">
    <property type="protein sequence ID" value="OQD86871.1"/>
    <property type="molecule type" value="Genomic_DNA"/>
</dbReference>
<proteinExistence type="predicted"/>
<dbReference type="InterPro" id="IPR005123">
    <property type="entry name" value="Oxoglu/Fe-dep_dioxygenase_dom"/>
</dbReference>
<feature type="domain" description="Fe2OG dioxygenase" evidence="2">
    <location>
        <begin position="177"/>
        <end position="273"/>
    </location>
</feature>
<evidence type="ECO:0000256" key="1">
    <source>
        <dbReference type="SAM" id="MobiDB-lite"/>
    </source>
</evidence>
<protein>
    <recommendedName>
        <fullName evidence="2">Fe2OG dioxygenase domain-containing protein</fullName>
    </recommendedName>
</protein>
<dbReference type="PROSITE" id="PS51471">
    <property type="entry name" value="FE2OG_OXY"/>
    <property type="match status" value="1"/>
</dbReference>
<feature type="compositionally biased region" description="Acidic residues" evidence="1">
    <location>
        <begin position="367"/>
        <end position="382"/>
    </location>
</feature>
<dbReference type="Pfam" id="PF13640">
    <property type="entry name" value="2OG-FeII_Oxy_3"/>
    <property type="match status" value="1"/>
</dbReference>
<organism evidence="3 4">
    <name type="scientific">Penicillium solitum</name>
    <dbReference type="NCBI Taxonomy" id="60172"/>
    <lineage>
        <taxon>Eukaryota</taxon>
        <taxon>Fungi</taxon>
        <taxon>Dikarya</taxon>
        <taxon>Ascomycota</taxon>
        <taxon>Pezizomycotina</taxon>
        <taxon>Eurotiomycetes</taxon>
        <taxon>Eurotiomycetidae</taxon>
        <taxon>Eurotiales</taxon>
        <taxon>Aspergillaceae</taxon>
        <taxon>Penicillium</taxon>
    </lineage>
</organism>